<evidence type="ECO:0000259" key="1">
    <source>
        <dbReference type="Pfam" id="PF06985"/>
    </source>
</evidence>
<dbReference type="Proteomes" id="UP001174936">
    <property type="component" value="Unassembled WGS sequence"/>
</dbReference>
<reference evidence="2" key="1">
    <citation type="submission" date="2023-06" db="EMBL/GenBank/DDBJ databases">
        <title>Genome-scale phylogeny and comparative genomics of the fungal order Sordariales.</title>
        <authorList>
            <consortium name="Lawrence Berkeley National Laboratory"/>
            <person name="Hensen N."/>
            <person name="Bonometti L."/>
            <person name="Westerberg I."/>
            <person name="Brannstrom I.O."/>
            <person name="Guillou S."/>
            <person name="Cros-Aarteil S."/>
            <person name="Calhoun S."/>
            <person name="Haridas S."/>
            <person name="Kuo A."/>
            <person name="Mondo S."/>
            <person name="Pangilinan J."/>
            <person name="Riley R."/>
            <person name="Labutti K."/>
            <person name="Andreopoulos B."/>
            <person name="Lipzen A."/>
            <person name="Chen C."/>
            <person name="Yanf M."/>
            <person name="Daum C."/>
            <person name="Ng V."/>
            <person name="Clum A."/>
            <person name="Steindorff A."/>
            <person name="Ohm R."/>
            <person name="Martin F."/>
            <person name="Silar P."/>
            <person name="Natvig D."/>
            <person name="Lalanne C."/>
            <person name="Gautier V."/>
            <person name="Ament-Velasquez S.L."/>
            <person name="Kruys A."/>
            <person name="Hutchinson M.I."/>
            <person name="Powell A.J."/>
            <person name="Barry K."/>
            <person name="Miller A.N."/>
            <person name="Grigoriev I.V."/>
            <person name="Debuchy R."/>
            <person name="Gladieux P."/>
            <person name="Thoren M.H."/>
            <person name="Johannesson H."/>
        </authorList>
    </citation>
    <scope>NUCLEOTIDE SEQUENCE</scope>
    <source>
        <strain evidence="2">SMH2532-1</strain>
    </source>
</reference>
<dbReference type="EMBL" id="JAULSV010000003">
    <property type="protein sequence ID" value="KAK0648983.1"/>
    <property type="molecule type" value="Genomic_DNA"/>
</dbReference>
<dbReference type="InterPro" id="IPR010730">
    <property type="entry name" value="HET"/>
</dbReference>
<accession>A0AA40CTR7</accession>
<gene>
    <name evidence="2" type="ORF">B0T16DRAFT_326234</name>
</gene>
<name>A0AA40CTR7_9PEZI</name>
<protein>
    <submittedName>
        <fullName evidence="2">Heterokaryon incompatibility protein-domain-containing protein</fullName>
    </submittedName>
</protein>
<dbReference type="InterPro" id="IPR052895">
    <property type="entry name" value="HetReg/Transcr_Mod"/>
</dbReference>
<dbReference type="AlphaFoldDB" id="A0AA40CTR7"/>
<proteinExistence type="predicted"/>
<feature type="domain" description="Heterokaryon incompatibility" evidence="1">
    <location>
        <begin position="48"/>
        <end position="196"/>
    </location>
</feature>
<keyword evidence="3" id="KW-1185">Reference proteome</keyword>
<evidence type="ECO:0000313" key="3">
    <source>
        <dbReference type="Proteomes" id="UP001174936"/>
    </source>
</evidence>
<dbReference type="PANTHER" id="PTHR24148">
    <property type="entry name" value="ANKYRIN REPEAT DOMAIN-CONTAINING PROTEIN 39 HOMOLOG-RELATED"/>
    <property type="match status" value="1"/>
</dbReference>
<dbReference type="PANTHER" id="PTHR24148:SF64">
    <property type="entry name" value="HETEROKARYON INCOMPATIBILITY DOMAIN-CONTAINING PROTEIN"/>
    <property type="match status" value="1"/>
</dbReference>
<organism evidence="2 3">
    <name type="scientific">Cercophora newfieldiana</name>
    <dbReference type="NCBI Taxonomy" id="92897"/>
    <lineage>
        <taxon>Eukaryota</taxon>
        <taxon>Fungi</taxon>
        <taxon>Dikarya</taxon>
        <taxon>Ascomycota</taxon>
        <taxon>Pezizomycotina</taxon>
        <taxon>Sordariomycetes</taxon>
        <taxon>Sordariomycetidae</taxon>
        <taxon>Sordariales</taxon>
        <taxon>Lasiosphaeriaceae</taxon>
        <taxon>Cercophora</taxon>
    </lineage>
</organism>
<feature type="non-terminal residue" evidence="2">
    <location>
        <position position="200"/>
    </location>
</feature>
<evidence type="ECO:0000313" key="2">
    <source>
        <dbReference type="EMBL" id="KAK0648983.1"/>
    </source>
</evidence>
<comment type="caution">
    <text evidence="2">The sequence shown here is derived from an EMBL/GenBank/DDBJ whole genome shotgun (WGS) entry which is preliminary data.</text>
</comment>
<dbReference type="Pfam" id="PF06985">
    <property type="entry name" value="HET"/>
    <property type="match status" value="1"/>
</dbReference>
<sequence length="200" mass="23213">MAPKTPYTPLSTKGSEIRVLTLLPSPGEPDRPIQCRLRVVSLNNNPEYEALSYVWGNTAERKPIEVDGCEMQVTTNLEAALRRLRHATHERYLWVDALCIDQDNVEEKETQIPLMEKIYTLAAPALIWLGETTSPDLDAFFSIANEEPKDRQRRIARTVLCFHPWERRKTYAAQAFCGMMELVSLPYWSRMWTIQEFWLP</sequence>